<dbReference type="InterPro" id="IPR036047">
    <property type="entry name" value="F-box-like_dom_sf"/>
</dbReference>
<feature type="region of interest" description="Disordered" evidence="1">
    <location>
        <begin position="870"/>
        <end position="914"/>
    </location>
</feature>
<dbReference type="InParanoid" id="A0A2N3NBT7"/>
<dbReference type="STRING" id="41688.A0A2N3NBT7"/>
<reference evidence="3 4" key="1">
    <citation type="journal article" date="2017" name="G3 (Bethesda)">
        <title>First Draft Genome Sequence of the Pathogenic Fungus Lomentospora prolificans (Formerly Scedosporium prolificans).</title>
        <authorList>
            <person name="Luo R."/>
            <person name="Zimin A."/>
            <person name="Workman R."/>
            <person name="Fan Y."/>
            <person name="Pertea G."/>
            <person name="Grossman N."/>
            <person name="Wear M.P."/>
            <person name="Jia B."/>
            <person name="Miller H."/>
            <person name="Casadevall A."/>
            <person name="Timp W."/>
            <person name="Zhang S.X."/>
            <person name="Salzberg S.L."/>
        </authorList>
    </citation>
    <scope>NUCLEOTIDE SEQUENCE [LARGE SCALE GENOMIC DNA]</scope>
    <source>
        <strain evidence="3 4">JHH-5317</strain>
    </source>
</reference>
<evidence type="ECO:0000313" key="3">
    <source>
        <dbReference type="EMBL" id="PKS09905.1"/>
    </source>
</evidence>
<dbReference type="Proteomes" id="UP000233524">
    <property type="component" value="Unassembled WGS sequence"/>
</dbReference>
<dbReference type="AlphaFoldDB" id="A0A2N3NBT7"/>
<proteinExistence type="predicted"/>
<dbReference type="SUPFAM" id="SSF81383">
    <property type="entry name" value="F-box domain"/>
    <property type="match status" value="1"/>
</dbReference>
<sequence length="914" mass="102283">MEPIQDSTSPVGTDNADPQNHATGSSTYSSDQILKLWQEAACTSDCHALTDPQSQEGIPTTPPTVPLGYPLLGSAAEKAPMTQTDAQSLCLLANLPAELVDGILSFLSPFDLLAVSRTCRALRKHAISDTLWQPLVQENVPGVTLRSPYPFKSYRELYSTHDPRWFLPKYKIWFCDRDLVGKLIIVRYDQRRGCIEGHQLVAVSNHTHHQNWSENHHVIIHAFEPRVMLHEDKPVLKFSATINPGSSRAHELMGAKPGFRAEVPMIIDENPNNMYCNFLLTRPLDSDTIQSNARRPFPYGHLWPPPAIPSRQHVTGTPAFNDEHHLFARPELPTNRAESSDVTFRVRQWIHMGGSPPTRLIYGQGLETMMQTLTGQVTPPRGRGTGSHLVDFPGLTSVNLGEEVITYSTLDPALYTPTDLKPWRGIWVGDYSAHGCEFLLIHQPDDPEATDEDLGLVRSEGEPEEAWEKRRRDARIYRGRLNAIKLTGDPNIPRGEYTFVAEDLGVGGFVGVAKEHPFYGARVVRSQGHIARSGFVRDEFVESRLLLISPNRIAQYWLGFGHISFFERVDVDQFLDPERSRPTTMADKYILKVTAGPSYDARQQVSVPINASEPVKISSALADVELNVRIQNYQGLPRGSATTSEYFNVEPHKRNNDQYSICLRFTPKAPAGSSEKGISGEDLQFGNDFDHPIRDHLPPGFNTALNIVKWWIDPGLEGDAYADMPYLFGPALSSFNTVYCGKGTLDTDRGGLIFEEGGDEEGVKVREEAGMPGNGKERMKWALQEANKKPWMWEFGKTYGLDFFNPYLDFSRFSLRLPGFRLSILRYWDGQGLRYVLRNKTTKEIYLVVIFSLYLKEDVNEDGSLKVSEAEARKNAAAGRPTSSSSSSSGEDDGKELPDFANMKPGDTSIDDVD</sequence>
<organism evidence="3 4">
    <name type="scientific">Lomentospora prolificans</name>
    <dbReference type="NCBI Taxonomy" id="41688"/>
    <lineage>
        <taxon>Eukaryota</taxon>
        <taxon>Fungi</taxon>
        <taxon>Dikarya</taxon>
        <taxon>Ascomycota</taxon>
        <taxon>Pezizomycotina</taxon>
        <taxon>Sordariomycetes</taxon>
        <taxon>Hypocreomycetidae</taxon>
        <taxon>Microascales</taxon>
        <taxon>Microascaceae</taxon>
        <taxon>Lomentospora</taxon>
    </lineage>
</organism>
<accession>A0A2N3NBT7</accession>
<dbReference type="PANTHER" id="PTHR34826">
    <property type="entry name" value="UPF0590 PROTEIN C409.17C"/>
    <property type="match status" value="1"/>
</dbReference>
<evidence type="ECO:0000313" key="4">
    <source>
        <dbReference type="Proteomes" id="UP000233524"/>
    </source>
</evidence>
<evidence type="ECO:0000259" key="2">
    <source>
        <dbReference type="PROSITE" id="PS50181"/>
    </source>
</evidence>
<name>A0A2N3NBT7_9PEZI</name>
<protein>
    <recommendedName>
        <fullName evidence="2">F-box domain-containing protein</fullName>
    </recommendedName>
</protein>
<comment type="caution">
    <text evidence="3">The sequence shown here is derived from an EMBL/GenBank/DDBJ whole genome shotgun (WGS) entry which is preliminary data.</text>
</comment>
<dbReference type="PROSITE" id="PS50181">
    <property type="entry name" value="FBOX"/>
    <property type="match status" value="1"/>
</dbReference>
<dbReference type="InterPro" id="IPR013897">
    <property type="entry name" value="Duc1"/>
</dbReference>
<feature type="region of interest" description="Disordered" evidence="1">
    <location>
        <begin position="1"/>
        <end position="27"/>
    </location>
</feature>
<gene>
    <name evidence="3" type="ORF">jhhlp_004528</name>
</gene>
<dbReference type="SMART" id="SM00256">
    <property type="entry name" value="FBOX"/>
    <property type="match status" value="1"/>
</dbReference>
<dbReference type="EMBL" id="NLAX01000010">
    <property type="protein sequence ID" value="PKS09905.1"/>
    <property type="molecule type" value="Genomic_DNA"/>
</dbReference>
<feature type="domain" description="F-box" evidence="2">
    <location>
        <begin position="89"/>
        <end position="135"/>
    </location>
</feature>
<dbReference type="VEuPathDB" id="FungiDB:jhhlp_004528"/>
<dbReference type="Pfam" id="PF12937">
    <property type="entry name" value="F-box-like"/>
    <property type="match status" value="1"/>
</dbReference>
<dbReference type="InterPro" id="IPR001810">
    <property type="entry name" value="F-box_dom"/>
</dbReference>
<keyword evidence="4" id="KW-1185">Reference proteome</keyword>
<dbReference type="Pfam" id="PF12014">
    <property type="entry name" value="Cyclin_D1_bind"/>
    <property type="match status" value="1"/>
</dbReference>
<dbReference type="OrthoDB" id="722566at2759"/>
<dbReference type="PANTHER" id="PTHR34826:SF2">
    <property type="entry name" value="UPF0590 PROTEIN C409.17C"/>
    <property type="match status" value="1"/>
</dbReference>
<evidence type="ECO:0000256" key="1">
    <source>
        <dbReference type="SAM" id="MobiDB-lite"/>
    </source>
</evidence>
<dbReference type="Gene3D" id="1.20.1280.50">
    <property type="match status" value="1"/>
</dbReference>
<dbReference type="Pfam" id="PF08588">
    <property type="entry name" value="Duc1"/>
    <property type="match status" value="1"/>
</dbReference>